<sequence>MIDLVQSHLVAILVPCVGHKNTNSMAKFYDKATGITALVAEIRQRAVEKDEMAKAVVSHGEPFAYSGWTFVGRKSHITPLQALDVLGNSIGMTPPEMVFGENQLLLLHEASGVCISFMAVEALSCCHFKAGSDAQQLKVTMARVQSATSAYVDDNPSFLSSHVVSDEVKELEISYDWTYTSDYKGTLARVDDHGVANTTADAVRVVTTTERIDFEKLKVREDILWMEDVSLYEDELHDHGVSIYSRVMPSGFYVLARYWMRLDNVVVRLNETRIHHVFGKDFLLREYTAKEVTFDTLFAAGHPNHMSNYTNIDTFQHLVPTKSSHFEKIYLH</sequence>
<dbReference type="InterPro" id="IPR051330">
    <property type="entry name" value="Phosphatase_reg/MetRdx"/>
</dbReference>
<dbReference type="EMBL" id="QUTD01006514">
    <property type="protein sequence ID" value="RHY54903.1"/>
    <property type="molecule type" value="Genomic_DNA"/>
</dbReference>
<evidence type="ECO:0008006" key="4">
    <source>
        <dbReference type="Google" id="ProtNLM"/>
    </source>
</evidence>
<reference evidence="2 3" key="1">
    <citation type="submission" date="2018-08" db="EMBL/GenBank/DDBJ databases">
        <title>Aphanomyces genome sequencing and annotation.</title>
        <authorList>
            <person name="Minardi D."/>
            <person name="Oidtmann B."/>
            <person name="Van Der Giezen M."/>
            <person name="Studholme D.J."/>
        </authorList>
    </citation>
    <scope>NUCLEOTIDE SEQUENCE [LARGE SCALE GENOMIC DNA]</scope>
    <source>
        <strain evidence="2 3">D2</strain>
    </source>
</reference>
<dbReference type="GO" id="GO:0005829">
    <property type="term" value="C:cytosol"/>
    <property type="evidence" value="ECO:0007669"/>
    <property type="project" value="TreeGrafter"/>
</dbReference>
<organism evidence="2 3">
    <name type="scientific">Aphanomyces astaci</name>
    <name type="common">Crayfish plague agent</name>
    <dbReference type="NCBI Taxonomy" id="112090"/>
    <lineage>
        <taxon>Eukaryota</taxon>
        <taxon>Sar</taxon>
        <taxon>Stramenopiles</taxon>
        <taxon>Oomycota</taxon>
        <taxon>Saprolegniomycetes</taxon>
        <taxon>Saprolegniales</taxon>
        <taxon>Verrucalvaceae</taxon>
        <taxon>Aphanomyces</taxon>
    </lineage>
</organism>
<evidence type="ECO:0000313" key="2">
    <source>
        <dbReference type="EMBL" id="RHY54903.1"/>
    </source>
</evidence>
<name>A0A397D2R0_APHAT</name>
<dbReference type="InterPro" id="IPR007303">
    <property type="entry name" value="TIP41-like"/>
</dbReference>
<dbReference type="AlphaFoldDB" id="A0A397D2R0"/>
<dbReference type="GO" id="GO:0031929">
    <property type="term" value="P:TOR signaling"/>
    <property type="evidence" value="ECO:0007669"/>
    <property type="project" value="TreeGrafter"/>
</dbReference>
<evidence type="ECO:0000256" key="1">
    <source>
        <dbReference type="ARBA" id="ARBA00006658"/>
    </source>
</evidence>
<dbReference type="Pfam" id="PF04176">
    <property type="entry name" value="TIP41"/>
    <property type="match status" value="1"/>
</dbReference>
<protein>
    <recommendedName>
        <fullName evidence="4">TIP41-like protein</fullName>
    </recommendedName>
</protein>
<comment type="caution">
    <text evidence="2">The sequence shown here is derived from an EMBL/GenBank/DDBJ whole genome shotgun (WGS) entry which is preliminary data.</text>
</comment>
<gene>
    <name evidence="2" type="ORF">DYB30_009561</name>
</gene>
<dbReference type="PANTHER" id="PTHR21021:SF16">
    <property type="entry name" value="TIP41-LIKE PROTEIN"/>
    <property type="match status" value="1"/>
</dbReference>
<dbReference type="Proteomes" id="UP000266643">
    <property type="component" value="Unassembled WGS sequence"/>
</dbReference>
<proteinExistence type="inferred from homology"/>
<evidence type="ECO:0000313" key="3">
    <source>
        <dbReference type="Proteomes" id="UP000266643"/>
    </source>
</evidence>
<comment type="similarity">
    <text evidence="1">Belongs to the TIP41 family.</text>
</comment>
<dbReference type="PANTHER" id="PTHR21021">
    <property type="entry name" value="GAF/PUTATIVE CYTOSKELETAL PROTEIN"/>
    <property type="match status" value="1"/>
</dbReference>
<accession>A0A397D2R0</accession>
<dbReference type="VEuPathDB" id="FungiDB:H257_02380"/>